<evidence type="ECO:0000256" key="1">
    <source>
        <dbReference type="SAM" id="Phobius"/>
    </source>
</evidence>
<dbReference type="Gene3D" id="2.60.120.260">
    <property type="entry name" value="Galactose-binding domain-like"/>
    <property type="match status" value="2"/>
</dbReference>
<dbReference type="Proteomes" id="UP000233618">
    <property type="component" value="Unassembled WGS sequence"/>
</dbReference>
<dbReference type="Pfam" id="PF13163">
    <property type="entry name" value="DUF3999"/>
    <property type="match status" value="1"/>
</dbReference>
<keyword evidence="4" id="KW-1185">Reference proteome</keyword>
<evidence type="ECO:0000256" key="2">
    <source>
        <dbReference type="SAM" id="SignalP"/>
    </source>
</evidence>
<keyword evidence="2" id="KW-0732">Signal</keyword>
<dbReference type="InterPro" id="IPR025060">
    <property type="entry name" value="DUF3999"/>
</dbReference>
<keyword evidence="1" id="KW-1133">Transmembrane helix</keyword>
<sequence>MKIKICFLLLLFAFSNSFGQQNNFNYKREIIGTNDQWHKLELPNEIFGKISPNLNDIRIIGISEQNDTLEAPYIIHSTEDQIKNVNVDFKLLNQSRDKNGYYFTFKVPTSNSINQIQLNFEQENFDWKTTLEGSQDQQNWYTLVEDYRILSINNAHTNYQFSKLNFPNANYGFYRIGIKSGEKPKLESAALFLKEIVKGKSRNYQIKKINTIENKKRKQTELDIDLGSPVLINNLKVNILESFDYYRPVHIQYVTDSTKTELGWKYNYQTLASGTLNSIEKNEFKFSNTVAQHVKIIIKNSDNEALTISNVEIGGSVYELLVRFSKPAKYFLYYGNTNARRPNYDISRFSDNIPKSITTLALGDEKIITKSETPKSEPLFADEKWLWAVMALIILILGGFTLKMIKKTDEREV</sequence>
<reference evidence="3 4" key="1">
    <citation type="journal article" date="2017" name="Front. Microbiol.">
        <title>Labilibaculum manganireducens gen. nov., sp. nov. and Labilibaculum filiforme sp. nov., Novel Bacteroidetes Isolated from Subsurface Sediments of the Baltic Sea.</title>
        <authorList>
            <person name="Vandieken V."/>
            <person name="Marshall I.P."/>
            <person name="Niemann H."/>
            <person name="Engelen B."/>
            <person name="Cypionka H."/>
        </authorList>
    </citation>
    <scope>NUCLEOTIDE SEQUENCE [LARGE SCALE GENOMIC DNA]</scope>
    <source>
        <strain evidence="3 4">59.10-2M</strain>
    </source>
</reference>
<gene>
    <name evidence="3" type="ORF">BZG01_03440</name>
</gene>
<evidence type="ECO:0000313" key="3">
    <source>
        <dbReference type="EMBL" id="PKQ68781.1"/>
    </source>
</evidence>
<dbReference type="RefSeq" id="WP_101308429.1">
    <property type="nucleotide sequence ID" value="NZ_MVDE01000003.1"/>
</dbReference>
<proteinExistence type="predicted"/>
<dbReference type="AlphaFoldDB" id="A0A2N3IEP7"/>
<keyword evidence="1" id="KW-0472">Membrane</keyword>
<protein>
    <recommendedName>
        <fullName evidence="5">DUF3999 domain-containing protein</fullName>
    </recommendedName>
</protein>
<comment type="caution">
    <text evidence="3">The sequence shown here is derived from an EMBL/GenBank/DDBJ whole genome shotgun (WGS) entry which is preliminary data.</text>
</comment>
<evidence type="ECO:0000313" key="4">
    <source>
        <dbReference type="Proteomes" id="UP000233618"/>
    </source>
</evidence>
<keyword evidence="1" id="KW-0812">Transmembrane</keyword>
<dbReference type="EMBL" id="MVDE01000003">
    <property type="protein sequence ID" value="PKQ68781.1"/>
    <property type="molecule type" value="Genomic_DNA"/>
</dbReference>
<feature type="chain" id="PRO_5014949980" description="DUF3999 domain-containing protein" evidence="2">
    <location>
        <begin position="20"/>
        <end position="413"/>
    </location>
</feature>
<feature type="signal peptide" evidence="2">
    <location>
        <begin position="1"/>
        <end position="19"/>
    </location>
</feature>
<name>A0A2N3IEP7_9BACT</name>
<accession>A0A2N3IEP7</accession>
<evidence type="ECO:0008006" key="5">
    <source>
        <dbReference type="Google" id="ProtNLM"/>
    </source>
</evidence>
<organism evidence="3 4">
    <name type="scientific">Labilibaculum manganireducens</name>
    <dbReference type="NCBI Taxonomy" id="1940525"/>
    <lineage>
        <taxon>Bacteria</taxon>
        <taxon>Pseudomonadati</taxon>
        <taxon>Bacteroidota</taxon>
        <taxon>Bacteroidia</taxon>
        <taxon>Marinilabiliales</taxon>
        <taxon>Marinifilaceae</taxon>
        <taxon>Labilibaculum</taxon>
    </lineage>
</organism>
<feature type="transmembrane region" description="Helical" evidence="1">
    <location>
        <begin position="385"/>
        <end position="405"/>
    </location>
</feature>